<dbReference type="GO" id="GO:0140664">
    <property type="term" value="F:ATP-dependent DNA damage sensor activity"/>
    <property type="evidence" value="ECO:0007669"/>
    <property type="project" value="InterPro"/>
</dbReference>
<reference evidence="5 6" key="1">
    <citation type="submission" date="2019-06" db="EMBL/GenBank/DDBJ databases">
        <title>Sequencing the genomes of 1000 actinobacteria strains.</title>
        <authorList>
            <person name="Klenk H.-P."/>
        </authorList>
    </citation>
    <scope>NUCLEOTIDE SEQUENCE [LARGE SCALE GENOMIC DNA]</scope>
    <source>
        <strain evidence="5 6">DSM 17305</strain>
    </source>
</reference>
<dbReference type="Gene3D" id="3.40.50.300">
    <property type="entry name" value="P-loop containing nucleotide triphosphate hydrolases"/>
    <property type="match status" value="1"/>
</dbReference>
<name>A0A542ELK0_9ACTN</name>
<dbReference type="OrthoDB" id="9808166at2"/>
<dbReference type="EMBL" id="VFMM01000001">
    <property type="protein sequence ID" value="TQJ16223.1"/>
    <property type="molecule type" value="Genomic_DNA"/>
</dbReference>
<evidence type="ECO:0000256" key="3">
    <source>
        <dbReference type="ARBA" id="ARBA00023125"/>
    </source>
</evidence>
<dbReference type="GO" id="GO:0005829">
    <property type="term" value="C:cytosol"/>
    <property type="evidence" value="ECO:0007669"/>
    <property type="project" value="TreeGrafter"/>
</dbReference>
<dbReference type="GO" id="GO:0030983">
    <property type="term" value="F:mismatched DNA binding"/>
    <property type="evidence" value="ECO:0007669"/>
    <property type="project" value="InterPro"/>
</dbReference>
<dbReference type="PANTHER" id="PTHR11361:SF34">
    <property type="entry name" value="DNA MISMATCH REPAIR PROTEIN MSH1, MITOCHONDRIAL"/>
    <property type="match status" value="1"/>
</dbReference>
<dbReference type="PANTHER" id="PTHR11361">
    <property type="entry name" value="DNA MISMATCH REPAIR PROTEIN MUTS FAMILY MEMBER"/>
    <property type="match status" value="1"/>
</dbReference>
<keyword evidence="2" id="KW-0067">ATP-binding</keyword>
<dbReference type="Proteomes" id="UP000316298">
    <property type="component" value="Unassembled WGS sequence"/>
</dbReference>
<evidence type="ECO:0000313" key="6">
    <source>
        <dbReference type="Proteomes" id="UP000316298"/>
    </source>
</evidence>
<keyword evidence="6" id="KW-1185">Reference proteome</keyword>
<sequence>MKPHLLDRDRDLDLDLDPPGPAKEDLVRDLGLDRVYDAMAAGDAVIREVAAHVVVSSLEDPDDIHYRQDVLRDCLREPAVIRGLYAIAVEALDSEQRVYRYFRSADGILHSSSQLLEVLLSALRRLREVADPAAGRFRSDGLSRFFRMIATDLDDGYFAAVDAQLKRLRFSDGVVLGAELGTGNRGTGYVLRRPGDGRRRRWLPRAGQDSVTIQIPDRDDSGVQALVQLREQGLNLVANAVAQSADHVLAFFRLLRTELAFYLGCLNLHDRLTAGGAPTCFPEVRTGLPFALTARGLYDAGLALRTGEQVVGNDLDADDAATILITGANQGGKSTALRSLGLAQLMLQAGMYVPAESLRASICRGIHTHYQREEDATMHSGKLDEELQRLSGIVDRLEPSALLLCNESFASTNEREGSALAGEILRALREADVRVVFVTHLTELSAALYDEHDPATLFLRAERLADGRRTFKLTEGPPHTTSHGEDLYQEVFATSLRPPERSGVGVA</sequence>
<dbReference type="Pfam" id="PF00488">
    <property type="entry name" value="MutS_V"/>
    <property type="match status" value="1"/>
</dbReference>
<dbReference type="GO" id="GO:0006298">
    <property type="term" value="P:mismatch repair"/>
    <property type="evidence" value="ECO:0007669"/>
    <property type="project" value="InterPro"/>
</dbReference>
<dbReference type="InterPro" id="IPR000432">
    <property type="entry name" value="DNA_mismatch_repair_MutS_C"/>
</dbReference>
<protein>
    <submittedName>
        <fullName evidence="5">MutS-like protein</fullName>
    </submittedName>
</protein>
<dbReference type="GO" id="GO:0005524">
    <property type="term" value="F:ATP binding"/>
    <property type="evidence" value="ECO:0007669"/>
    <property type="project" value="UniProtKB-KW"/>
</dbReference>
<dbReference type="InterPro" id="IPR027417">
    <property type="entry name" value="P-loop_NTPase"/>
</dbReference>
<feature type="domain" description="DNA mismatch repair proteins mutS family" evidence="4">
    <location>
        <begin position="320"/>
        <end position="496"/>
    </location>
</feature>
<organism evidence="5 6">
    <name type="scientific">Kribbella jejuensis</name>
    <dbReference type="NCBI Taxonomy" id="236068"/>
    <lineage>
        <taxon>Bacteria</taxon>
        <taxon>Bacillati</taxon>
        <taxon>Actinomycetota</taxon>
        <taxon>Actinomycetes</taxon>
        <taxon>Propionibacteriales</taxon>
        <taxon>Kribbellaceae</taxon>
        <taxon>Kribbella</taxon>
    </lineage>
</organism>
<evidence type="ECO:0000259" key="4">
    <source>
        <dbReference type="SMART" id="SM00534"/>
    </source>
</evidence>
<dbReference type="InterPro" id="IPR045076">
    <property type="entry name" value="MutS"/>
</dbReference>
<gene>
    <name evidence="5" type="ORF">FB475_0312</name>
</gene>
<dbReference type="SUPFAM" id="SSF52540">
    <property type="entry name" value="P-loop containing nucleoside triphosphate hydrolases"/>
    <property type="match status" value="1"/>
</dbReference>
<evidence type="ECO:0000256" key="2">
    <source>
        <dbReference type="ARBA" id="ARBA00022840"/>
    </source>
</evidence>
<dbReference type="AlphaFoldDB" id="A0A542ELK0"/>
<evidence type="ECO:0000313" key="5">
    <source>
        <dbReference type="EMBL" id="TQJ16223.1"/>
    </source>
</evidence>
<evidence type="ECO:0000256" key="1">
    <source>
        <dbReference type="ARBA" id="ARBA00022741"/>
    </source>
</evidence>
<keyword evidence="1" id="KW-0547">Nucleotide-binding</keyword>
<accession>A0A542ELK0</accession>
<proteinExistence type="predicted"/>
<comment type="caution">
    <text evidence="5">The sequence shown here is derived from an EMBL/GenBank/DDBJ whole genome shotgun (WGS) entry which is preliminary data.</text>
</comment>
<keyword evidence="3" id="KW-0238">DNA-binding</keyword>
<dbReference type="SMART" id="SM00534">
    <property type="entry name" value="MUTSac"/>
    <property type="match status" value="1"/>
</dbReference>
<dbReference type="RefSeq" id="WP_141851811.1">
    <property type="nucleotide sequence ID" value="NZ_BAAAKA010000008.1"/>
</dbReference>